<gene>
    <name evidence="1" type="ORF">MLD38_011882</name>
</gene>
<comment type="caution">
    <text evidence="1">The sequence shown here is derived from an EMBL/GenBank/DDBJ whole genome shotgun (WGS) entry which is preliminary data.</text>
</comment>
<dbReference type="Proteomes" id="UP001057402">
    <property type="component" value="Chromosome 4"/>
</dbReference>
<organism evidence="1 2">
    <name type="scientific">Melastoma candidum</name>
    <dbReference type="NCBI Taxonomy" id="119954"/>
    <lineage>
        <taxon>Eukaryota</taxon>
        <taxon>Viridiplantae</taxon>
        <taxon>Streptophyta</taxon>
        <taxon>Embryophyta</taxon>
        <taxon>Tracheophyta</taxon>
        <taxon>Spermatophyta</taxon>
        <taxon>Magnoliopsida</taxon>
        <taxon>eudicotyledons</taxon>
        <taxon>Gunneridae</taxon>
        <taxon>Pentapetalae</taxon>
        <taxon>rosids</taxon>
        <taxon>malvids</taxon>
        <taxon>Myrtales</taxon>
        <taxon>Melastomataceae</taxon>
        <taxon>Melastomatoideae</taxon>
        <taxon>Melastomateae</taxon>
        <taxon>Melastoma</taxon>
    </lineage>
</organism>
<name>A0ACB9R8N5_9MYRT</name>
<protein>
    <submittedName>
        <fullName evidence="1">Uncharacterized protein</fullName>
    </submittedName>
</protein>
<keyword evidence="2" id="KW-1185">Reference proteome</keyword>
<reference evidence="2" key="1">
    <citation type="journal article" date="2023" name="Front. Plant Sci.">
        <title>Chromosomal-level genome assembly of Melastoma candidum provides insights into trichome evolution.</title>
        <authorList>
            <person name="Zhong Y."/>
            <person name="Wu W."/>
            <person name="Sun C."/>
            <person name="Zou P."/>
            <person name="Liu Y."/>
            <person name="Dai S."/>
            <person name="Zhou R."/>
        </authorList>
    </citation>
    <scope>NUCLEOTIDE SEQUENCE [LARGE SCALE GENOMIC DNA]</scope>
</reference>
<accession>A0ACB9R8N5</accession>
<proteinExistence type="predicted"/>
<evidence type="ECO:0000313" key="1">
    <source>
        <dbReference type="EMBL" id="KAI4373803.1"/>
    </source>
</evidence>
<dbReference type="EMBL" id="CM042883">
    <property type="protein sequence ID" value="KAI4373803.1"/>
    <property type="molecule type" value="Genomic_DNA"/>
</dbReference>
<evidence type="ECO:0000313" key="2">
    <source>
        <dbReference type="Proteomes" id="UP001057402"/>
    </source>
</evidence>
<sequence length="102" mass="11299">MVGDLSKPFSLILALICSQRCLFDLEVLKRESMSRRREMRHRVSSWTHVSARFFGAPQEVEDLRSGKSIGELGLGIGLRVMGGTSTIISGARGFPERYIADG</sequence>